<gene>
    <name evidence="1" type="ORF">R1T40_01000</name>
</gene>
<proteinExistence type="predicted"/>
<evidence type="ECO:0000313" key="1">
    <source>
        <dbReference type="EMBL" id="WOI33372.1"/>
    </source>
</evidence>
<sequence>MTLKAVREELTAAELANKCNIHPANMAIEGMASAFDDASLAEPQISEKNSKKL</sequence>
<dbReference type="RefSeq" id="WP_317385550.1">
    <property type="nucleotide sequence ID" value="NZ_CP136704.1"/>
</dbReference>
<dbReference type="Proteomes" id="UP001302666">
    <property type="component" value="Chromosome"/>
</dbReference>
<name>A0ABZ0HFX1_TRISK</name>
<protein>
    <submittedName>
        <fullName evidence="1">Uncharacterized protein</fullName>
    </submittedName>
</protein>
<dbReference type="EMBL" id="CP136704">
    <property type="protein sequence ID" value="WOI33372.1"/>
    <property type="molecule type" value="Genomic_DNA"/>
</dbReference>
<accession>A0ABZ0HFX1</accession>
<organism evidence="1 2">
    <name type="scientific">Tritonibacter scottomollicae</name>
    <name type="common">Epibacterium scottomollicae</name>
    <dbReference type="NCBI Taxonomy" id="483013"/>
    <lineage>
        <taxon>Bacteria</taxon>
        <taxon>Pseudomonadati</taxon>
        <taxon>Pseudomonadota</taxon>
        <taxon>Alphaproteobacteria</taxon>
        <taxon>Rhodobacterales</taxon>
        <taxon>Paracoccaceae</taxon>
        <taxon>Tritonibacter</taxon>
    </lineage>
</organism>
<reference evidence="1 2" key="1">
    <citation type="submission" date="2023-10" db="EMBL/GenBank/DDBJ databases">
        <title>Eight complete genome sequences of bacteria isolated from laboratory stock of Giant Kelp gametophytes.</title>
        <authorList>
            <person name="Tolentino B."/>
            <person name="Nuzhdin S."/>
        </authorList>
    </citation>
    <scope>NUCLEOTIDE SEQUENCE [LARGE SCALE GENOMIC DNA]</scope>
    <source>
        <strain evidence="1 2">LC.270.F.C4</strain>
    </source>
</reference>
<keyword evidence="2" id="KW-1185">Reference proteome</keyword>
<evidence type="ECO:0000313" key="2">
    <source>
        <dbReference type="Proteomes" id="UP001302666"/>
    </source>
</evidence>